<sequence>MDALQDLAAEHAAASGDGPHGELVAAAAAVVRALPPYLPARVETAMDRIAAVVRS</sequence>
<comment type="caution">
    <text evidence="1">The sequence shown here is derived from an EMBL/GenBank/DDBJ whole genome shotgun (WGS) entry which is preliminary data.</text>
</comment>
<proteinExistence type="predicted"/>
<evidence type="ECO:0000313" key="1">
    <source>
        <dbReference type="EMBL" id="GAA2125074.1"/>
    </source>
</evidence>
<name>A0ABN2YCI1_9ACTN</name>
<organism evidence="1 2">
    <name type="scientific">Actinomadura napierensis</name>
    <dbReference type="NCBI Taxonomy" id="267854"/>
    <lineage>
        <taxon>Bacteria</taxon>
        <taxon>Bacillati</taxon>
        <taxon>Actinomycetota</taxon>
        <taxon>Actinomycetes</taxon>
        <taxon>Streptosporangiales</taxon>
        <taxon>Thermomonosporaceae</taxon>
        <taxon>Actinomadura</taxon>
    </lineage>
</organism>
<dbReference type="RefSeq" id="WP_344262543.1">
    <property type="nucleotide sequence ID" value="NZ_BAAAMR010000007.1"/>
</dbReference>
<accession>A0ABN2YCI1</accession>
<dbReference type="Proteomes" id="UP001501020">
    <property type="component" value="Unassembled WGS sequence"/>
</dbReference>
<dbReference type="EMBL" id="BAAAMR010000007">
    <property type="protein sequence ID" value="GAA2125074.1"/>
    <property type="molecule type" value="Genomic_DNA"/>
</dbReference>
<keyword evidence="2" id="KW-1185">Reference proteome</keyword>
<protein>
    <submittedName>
        <fullName evidence="1">Uncharacterized protein</fullName>
    </submittedName>
</protein>
<evidence type="ECO:0000313" key="2">
    <source>
        <dbReference type="Proteomes" id="UP001501020"/>
    </source>
</evidence>
<gene>
    <name evidence="1" type="ORF">GCM10009727_13130</name>
</gene>
<reference evidence="1 2" key="1">
    <citation type="journal article" date="2019" name="Int. J. Syst. Evol. Microbiol.">
        <title>The Global Catalogue of Microorganisms (GCM) 10K type strain sequencing project: providing services to taxonomists for standard genome sequencing and annotation.</title>
        <authorList>
            <consortium name="The Broad Institute Genomics Platform"/>
            <consortium name="The Broad Institute Genome Sequencing Center for Infectious Disease"/>
            <person name="Wu L."/>
            <person name="Ma J."/>
        </authorList>
    </citation>
    <scope>NUCLEOTIDE SEQUENCE [LARGE SCALE GENOMIC DNA]</scope>
    <source>
        <strain evidence="1 2">JCM 13850</strain>
    </source>
</reference>